<dbReference type="InterPro" id="IPR002893">
    <property type="entry name" value="Znf_MYND"/>
</dbReference>
<dbReference type="PROSITE" id="PS50865">
    <property type="entry name" value="ZF_MYND_2"/>
    <property type="match status" value="1"/>
</dbReference>
<dbReference type="GO" id="GO:0008270">
    <property type="term" value="F:zinc ion binding"/>
    <property type="evidence" value="ECO:0007669"/>
    <property type="project" value="UniProtKB-KW"/>
</dbReference>
<keyword evidence="7" id="KW-1185">Reference proteome</keyword>
<dbReference type="Proteomes" id="UP000320762">
    <property type="component" value="Unassembled WGS sequence"/>
</dbReference>
<protein>
    <recommendedName>
        <fullName evidence="5">MYND-type domain-containing protein</fullName>
    </recommendedName>
</protein>
<evidence type="ECO:0000313" key="7">
    <source>
        <dbReference type="Proteomes" id="UP000320762"/>
    </source>
</evidence>
<evidence type="ECO:0000256" key="4">
    <source>
        <dbReference type="PROSITE-ProRule" id="PRU00134"/>
    </source>
</evidence>
<keyword evidence="1" id="KW-0479">Metal-binding</keyword>
<comment type="caution">
    <text evidence="6">The sequence shown here is derived from an EMBL/GenBank/DDBJ whole genome shotgun (WGS) entry which is preliminary data.</text>
</comment>
<dbReference type="EMBL" id="VDMD01000003">
    <property type="protein sequence ID" value="TRM66495.1"/>
    <property type="molecule type" value="Genomic_DNA"/>
</dbReference>
<keyword evidence="3" id="KW-0862">Zinc</keyword>
<reference evidence="6 7" key="1">
    <citation type="journal article" date="2019" name="New Phytol.">
        <title>Comparative genomics reveals unique wood-decay strategies and fruiting body development in the Schizophyllaceae.</title>
        <authorList>
            <person name="Almasi E."/>
            <person name="Sahu N."/>
            <person name="Krizsan K."/>
            <person name="Balint B."/>
            <person name="Kovacs G.M."/>
            <person name="Kiss B."/>
            <person name="Cseklye J."/>
            <person name="Drula E."/>
            <person name="Henrissat B."/>
            <person name="Nagy I."/>
            <person name="Chovatia M."/>
            <person name="Adam C."/>
            <person name="LaButti K."/>
            <person name="Lipzen A."/>
            <person name="Riley R."/>
            <person name="Grigoriev I.V."/>
            <person name="Nagy L.G."/>
        </authorList>
    </citation>
    <scope>NUCLEOTIDE SEQUENCE [LARGE SCALE GENOMIC DNA]</scope>
    <source>
        <strain evidence="6 7">NL-1724</strain>
    </source>
</reference>
<dbReference type="OrthoDB" id="10636597at2759"/>
<accession>A0A550CNX8</accession>
<organism evidence="6 7">
    <name type="scientific">Schizophyllum amplum</name>
    <dbReference type="NCBI Taxonomy" id="97359"/>
    <lineage>
        <taxon>Eukaryota</taxon>
        <taxon>Fungi</taxon>
        <taxon>Dikarya</taxon>
        <taxon>Basidiomycota</taxon>
        <taxon>Agaricomycotina</taxon>
        <taxon>Agaricomycetes</taxon>
        <taxon>Agaricomycetidae</taxon>
        <taxon>Agaricales</taxon>
        <taxon>Schizophyllaceae</taxon>
        <taxon>Schizophyllum</taxon>
    </lineage>
</organism>
<proteinExistence type="predicted"/>
<dbReference type="AlphaFoldDB" id="A0A550CNX8"/>
<feature type="domain" description="MYND-type" evidence="5">
    <location>
        <begin position="439"/>
        <end position="480"/>
    </location>
</feature>
<dbReference type="SUPFAM" id="SSF144232">
    <property type="entry name" value="HIT/MYND zinc finger-like"/>
    <property type="match status" value="1"/>
</dbReference>
<gene>
    <name evidence="6" type="ORF">BD626DRAFT_482852</name>
</gene>
<evidence type="ECO:0000256" key="1">
    <source>
        <dbReference type="ARBA" id="ARBA00022723"/>
    </source>
</evidence>
<keyword evidence="2 4" id="KW-0863">Zinc-finger</keyword>
<dbReference type="Gene3D" id="6.10.140.2220">
    <property type="match status" value="1"/>
</dbReference>
<dbReference type="Pfam" id="PF01753">
    <property type="entry name" value="zf-MYND"/>
    <property type="match status" value="1"/>
</dbReference>
<evidence type="ECO:0000259" key="5">
    <source>
        <dbReference type="PROSITE" id="PS50865"/>
    </source>
</evidence>
<evidence type="ECO:0000256" key="2">
    <source>
        <dbReference type="ARBA" id="ARBA00022771"/>
    </source>
</evidence>
<name>A0A550CNX8_9AGAR</name>
<evidence type="ECO:0000256" key="3">
    <source>
        <dbReference type="ARBA" id="ARBA00022833"/>
    </source>
</evidence>
<evidence type="ECO:0000313" key="6">
    <source>
        <dbReference type="EMBL" id="TRM66495.1"/>
    </source>
</evidence>
<sequence length="590" mass="66998">MQPQLSDEPATESFKDLDFPNVTFRRAWKDLVEVNNTLTNLREVLNVPSYDDLRNVENKAPAYPSASKLKAIMARGTLWAALASDTPDEGQVFAPDDGRIMVIMGCFDLLWGVISVAQCSTFAYLRRSFPPRLWADIFRWVEYLHPIHGRVLRSDDPTTMDPAFAIFKALDCVSRSESDMERIVLETPVILPIFLDCWLHYPVYVNPNSPDKVAHCTLIIKAMAQLYRKLKGDLARSVLLADLRRLCGGRNVSLWRKIGSQTAYLAGLKPDSRFEWMWASHFELARNLTGQPAFVCEVIPTRVVSTVIAAARQCLSRRQWYEGAKEAAGLLHGLIRMSDDHRTLVRIIHAGVLPFIREIGITSRSPGSRHITSLSSHIAASFWLPRSLRALRAQIPDLRPDEVGVHDMSRPLDNYDEVLAAYGHALKTYYNVRDQWKYSMPCMRLKGPHNRAVRVCPCGKVFYCSAACQRERWGSHRSSCTPDPWGMEGKITLEDVVHINTAAQRYLDENREAITKDSAHLPTLLHDGLTATLTLNFCQDGNPAHVVHVHNITHDMPGRRTMFVMVRFWLGGQQCTERMPFSFDLTERSR</sequence>